<protein>
    <recommendedName>
        <fullName evidence="3">WAP four-disulfide core domain protein 5</fullName>
    </recommendedName>
</protein>
<dbReference type="PROSITE" id="PS51390">
    <property type="entry name" value="WAP"/>
    <property type="match status" value="1"/>
</dbReference>
<dbReference type="PRINTS" id="PR00003">
    <property type="entry name" value="4DISULPHCORE"/>
</dbReference>
<dbReference type="RefSeq" id="XP_021035408.1">
    <property type="nucleotide sequence ID" value="XM_021179749.1"/>
</dbReference>
<accession>A0A6P5QNE2</accession>
<dbReference type="GO" id="GO:0019731">
    <property type="term" value="P:antibacterial humoral response"/>
    <property type="evidence" value="ECO:0007669"/>
    <property type="project" value="TreeGrafter"/>
</dbReference>
<keyword evidence="6 10" id="KW-0732">Signal</keyword>
<evidence type="ECO:0000256" key="2">
    <source>
        <dbReference type="ARBA" id="ARBA00004613"/>
    </source>
</evidence>
<dbReference type="GO" id="GO:0004867">
    <property type="term" value="F:serine-type endopeptidase inhibitor activity"/>
    <property type="evidence" value="ECO:0007669"/>
    <property type="project" value="TreeGrafter"/>
</dbReference>
<comment type="function">
    <text evidence="1">Putative acid-stable proteinase inhibitor.</text>
</comment>
<feature type="region of interest" description="Disordered" evidence="9">
    <location>
        <begin position="150"/>
        <end position="253"/>
    </location>
</feature>
<dbReference type="SUPFAM" id="SSF57256">
    <property type="entry name" value="Elafin-like"/>
    <property type="match status" value="2"/>
</dbReference>
<dbReference type="InterPro" id="IPR036645">
    <property type="entry name" value="Elafin-like_sf"/>
</dbReference>
<dbReference type="Proteomes" id="UP000515126">
    <property type="component" value="Chromosome 2"/>
</dbReference>
<feature type="compositionally biased region" description="Polar residues" evidence="9">
    <location>
        <begin position="218"/>
        <end position="231"/>
    </location>
</feature>
<evidence type="ECO:0000256" key="4">
    <source>
        <dbReference type="ARBA" id="ARBA00022525"/>
    </source>
</evidence>
<feature type="chain" id="PRO_5028484249" description="WAP four-disulfide core domain protein 5" evidence="10">
    <location>
        <begin position="25"/>
        <end position="253"/>
    </location>
</feature>
<organism evidence="12 13">
    <name type="scientific">Mus caroli</name>
    <name type="common">Ryukyu mouse</name>
    <name type="synonym">Ricefield mouse</name>
    <dbReference type="NCBI Taxonomy" id="10089"/>
    <lineage>
        <taxon>Eukaryota</taxon>
        <taxon>Metazoa</taxon>
        <taxon>Chordata</taxon>
        <taxon>Craniata</taxon>
        <taxon>Vertebrata</taxon>
        <taxon>Euteleostomi</taxon>
        <taxon>Mammalia</taxon>
        <taxon>Eutheria</taxon>
        <taxon>Euarchontoglires</taxon>
        <taxon>Glires</taxon>
        <taxon>Rodentia</taxon>
        <taxon>Myomorpha</taxon>
        <taxon>Muroidea</taxon>
        <taxon>Muridae</taxon>
        <taxon>Murinae</taxon>
        <taxon>Mus</taxon>
        <taxon>Mus</taxon>
    </lineage>
</organism>
<dbReference type="InterPro" id="IPR008197">
    <property type="entry name" value="WAP_dom"/>
</dbReference>
<dbReference type="AlphaFoldDB" id="A0A6P5QNE2"/>
<evidence type="ECO:0000256" key="10">
    <source>
        <dbReference type="SAM" id="SignalP"/>
    </source>
</evidence>
<dbReference type="GO" id="GO:0045087">
    <property type="term" value="P:innate immune response"/>
    <property type="evidence" value="ECO:0007669"/>
    <property type="project" value="TreeGrafter"/>
</dbReference>
<evidence type="ECO:0000256" key="9">
    <source>
        <dbReference type="SAM" id="MobiDB-lite"/>
    </source>
</evidence>
<reference evidence="13" key="1">
    <citation type="submission" date="2025-08" db="UniProtKB">
        <authorList>
            <consortium name="RefSeq"/>
        </authorList>
    </citation>
    <scope>IDENTIFICATION</scope>
</reference>
<keyword evidence="4" id="KW-0964">Secreted</keyword>
<evidence type="ECO:0000313" key="12">
    <source>
        <dbReference type="Proteomes" id="UP000515126"/>
    </source>
</evidence>
<sequence>MRVQSSLLLVVLLALETQLPVALCRKKGDKLGGCPPDDGLCSQKTPPDQCLNDKQCPSSWKCCRRACFLQCMPRVFVKSGKCPVDQLRCLSPTKHMCNKDSDCSGKKRCCASACGRDCRNPSKGAISSFLPPSSGMSFQVNNLSRARIETTASGRPRPPSLPAGSDRCGLSRGGREHRKGGGRGASAVARRSGASGQKTAQGGDLRDKRAGIPGDQHSAVQTAEEGNSSSERVMDPLRSTASKWQIQNLKRNG</sequence>
<dbReference type="GO" id="GO:0005615">
    <property type="term" value="C:extracellular space"/>
    <property type="evidence" value="ECO:0007669"/>
    <property type="project" value="TreeGrafter"/>
</dbReference>
<evidence type="ECO:0000256" key="8">
    <source>
        <dbReference type="ARBA" id="ARBA00023157"/>
    </source>
</evidence>
<evidence type="ECO:0000256" key="6">
    <source>
        <dbReference type="ARBA" id="ARBA00022729"/>
    </source>
</evidence>
<evidence type="ECO:0000313" key="13">
    <source>
        <dbReference type="RefSeq" id="XP_021035408.1"/>
    </source>
</evidence>
<evidence type="ECO:0000256" key="1">
    <source>
        <dbReference type="ARBA" id="ARBA00003209"/>
    </source>
</evidence>
<keyword evidence="12" id="KW-1185">Reference proteome</keyword>
<dbReference type="Gene3D" id="4.10.75.10">
    <property type="entry name" value="Elafin-like"/>
    <property type="match status" value="2"/>
</dbReference>
<name>A0A6P5QNE2_MUSCR</name>
<dbReference type="KEGG" id="mcal:110307504"/>
<feature type="compositionally biased region" description="Low complexity" evidence="9">
    <location>
        <begin position="185"/>
        <end position="196"/>
    </location>
</feature>
<dbReference type="InterPro" id="IPR050514">
    <property type="entry name" value="WAP_four-disulfide_core"/>
</dbReference>
<dbReference type="PANTHER" id="PTHR19441">
    <property type="entry name" value="WHEY ACDIC PROTEIN WAP"/>
    <property type="match status" value="1"/>
</dbReference>
<evidence type="ECO:0000259" key="11">
    <source>
        <dbReference type="PROSITE" id="PS51390"/>
    </source>
</evidence>
<keyword evidence="8" id="KW-1015">Disulfide bond</keyword>
<keyword evidence="5" id="KW-0646">Protease inhibitor</keyword>
<evidence type="ECO:0000256" key="3">
    <source>
        <dbReference type="ARBA" id="ARBA00017105"/>
    </source>
</evidence>
<feature type="compositionally biased region" description="Polar residues" evidence="9">
    <location>
        <begin position="239"/>
        <end position="253"/>
    </location>
</feature>
<dbReference type="Pfam" id="PF00095">
    <property type="entry name" value="WAP"/>
    <property type="match status" value="2"/>
</dbReference>
<dbReference type="PANTHER" id="PTHR19441:SF39">
    <property type="entry name" value="WAP FOUR-DISULFIDE CORE DOMAIN PROTEIN 5"/>
    <property type="match status" value="1"/>
</dbReference>
<keyword evidence="7" id="KW-0677">Repeat</keyword>
<evidence type="ECO:0000256" key="7">
    <source>
        <dbReference type="ARBA" id="ARBA00022737"/>
    </source>
</evidence>
<gene>
    <name evidence="13" type="primary">LOC110307504</name>
</gene>
<comment type="subcellular location">
    <subcellularLocation>
        <location evidence="2">Secreted</location>
    </subcellularLocation>
</comment>
<dbReference type="CDD" id="cd00199">
    <property type="entry name" value="WAP"/>
    <property type="match status" value="1"/>
</dbReference>
<feature type="domain" description="WAP" evidence="11">
    <location>
        <begin position="75"/>
        <end position="122"/>
    </location>
</feature>
<dbReference type="GeneID" id="110307504"/>
<feature type="signal peptide" evidence="10">
    <location>
        <begin position="1"/>
        <end position="24"/>
    </location>
</feature>
<dbReference type="SMART" id="SM00217">
    <property type="entry name" value="WAP"/>
    <property type="match status" value="2"/>
</dbReference>
<proteinExistence type="predicted"/>
<evidence type="ECO:0000256" key="5">
    <source>
        <dbReference type="ARBA" id="ARBA00022690"/>
    </source>
</evidence>